<dbReference type="EMBL" id="RBNJ01009154">
    <property type="protein sequence ID" value="RUS27052.1"/>
    <property type="molecule type" value="Genomic_DNA"/>
</dbReference>
<organism evidence="3 4">
    <name type="scientific">Jimgerdemannia flammicorona</name>
    <dbReference type="NCBI Taxonomy" id="994334"/>
    <lineage>
        <taxon>Eukaryota</taxon>
        <taxon>Fungi</taxon>
        <taxon>Fungi incertae sedis</taxon>
        <taxon>Mucoromycota</taxon>
        <taxon>Mucoromycotina</taxon>
        <taxon>Endogonomycetes</taxon>
        <taxon>Endogonales</taxon>
        <taxon>Endogonaceae</taxon>
        <taxon>Jimgerdemannia</taxon>
    </lineage>
</organism>
<dbReference type="Proteomes" id="UP000274822">
    <property type="component" value="Unassembled WGS sequence"/>
</dbReference>
<comment type="caution">
    <text evidence="3">The sequence shown here is derived from an EMBL/GenBank/DDBJ whole genome shotgun (WGS) entry which is preliminary data.</text>
</comment>
<name>A0A433QBA0_9FUNG</name>
<feature type="region of interest" description="Disordered" evidence="1">
    <location>
        <begin position="131"/>
        <end position="153"/>
    </location>
</feature>
<dbReference type="AlphaFoldDB" id="A0A433QBA0"/>
<proteinExistence type="predicted"/>
<sequence>MLYRKVTEQLRKCNEKGPSVWLVPVKGSKQLLDPAGGFARIRNTITRVHNLASTYFCVLVLVAAHPLFFLAWARAPFLSLLQFRNLKLEPHPLVGISSILFISERRRCSSPGKAGKTSRTQVRVPCFDARGPTNTAKAHEHRQGYGRNFRREK</sequence>
<keyword evidence="2" id="KW-0812">Transmembrane</keyword>
<gene>
    <name evidence="3" type="ORF">BC938DRAFT_483773</name>
</gene>
<evidence type="ECO:0000256" key="2">
    <source>
        <dbReference type="SAM" id="Phobius"/>
    </source>
</evidence>
<evidence type="ECO:0000313" key="3">
    <source>
        <dbReference type="EMBL" id="RUS27052.1"/>
    </source>
</evidence>
<protein>
    <submittedName>
        <fullName evidence="3">Uncharacterized protein</fullName>
    </submittedName>
</protein>
<accession>A0A433QBA0</accession>
<feature type="compositionally biased region" description="Basic and acidic residues" evidence="1">
    <location>
        <begin position="137"/>
        <end position="153"/>
    </location>
</feature>
<feature type="transmembrane region" description="Helical" evidence="2">
    <location>
        <begin position="52"/>
        <end position="73"/>
    </location>
</feature>
<keyword evidence="2" id="KW-0472">Membrane</keyword>
<keyword evidence="4" id="KW-1185">Reference proteome</keyword>
<evidence type="ECO:0000256" key="1">
    <source>
        <dbReference type="SAM" id="MobiDB-lite"/>
    </source>
</evidence>
<reference evidence="3 4" key="1">
    <citation type="journal article" date="2018" name="New Phytol.">
        <title>Phylogenomics of Endogonaceae and evolution of mycorrhizas within Mucoromycota.</title>
        <authorList>
            <person name="Chang Y."/>
            <person name="Desiro A."/>
            <person name="Na H."/>
            <person name="Sandor L."/>
            <person name="Lipzen A."/>
            <person name="Clum A."/>
            <person name="Barry K."/>
            <person name="Grigoriev I.V."/>
            <person name="Martin F.M."/>
            <person name="Stajich J.E."/>
            <person name="Smith M.E."/>
            <person name="Bonito G."/>
            <person name="Spatafora J.W."/>
        </authorList>
    </citation>
    <scope>NUCLEOTIDE SEQUENCE [LARGE SCALE GENOMIC DNA]</scope>
    <source>
        <strain evidence="3 4">AD002</strain>
    </source>
</reference>
<keyword evidence="2" id="KW-1133">Transmembrane helix</keyword>
<evidence type="ECO:0000313" key="4">
    <source>
        <dbReference type="Proteomes" id="UP000274822"/>
    </source>
</evidence>